<evidence type="ECO:0008006" key="9">
    <source>
        <dbReference type="Google" id="ProtNLM"/>
    </source>
</evidence>
<organism evidence="7">
    <name type="scientific">Absidia glauca</name>
    <name type="common">Pin mould</name>
    <dbReference type="NCBI Taxonomy" id="4829"/>
    <lineage>
        <taxon>Eukaryota</taxon>
        <taxon>Fungi</taxon>
        <taxon>Fungi incertae sedis</taxon>
        <taxon>Mucoromycota</taxon>
        <taxon>Mucoromycotina</taxon>
        <taxon>Mucoromycetes</taxon>
        <taxon>Mucorales</taxon>
        <taxon>Cunninghamellaceae</taxon>
        <taxon>Absidia</taxon>
    </lineage>
</organism>
<evidence type="ECO:0000256" key="2">
    <source>
        <dbReference type="ARBA" id="ARBA00022741"/>
    </source>
</evidence>
<dbReference type="SMART" id="SM00220">
    <property type="entry name" value="S_TKc"/>
    <property type="match status" value="1"/>
</dbReference>
<dbReference type="PANTHER" id="PTHR44329">
    <property type="entry name" value="SERINE/THREONINE-PROTEIN KINASE TNNI3K-RELATED"/>
    <property type="match status" value="1"/>
</dbReference>
<proteinExistence type="predicted"/>
<evidence type="ECO:0000313" key="8">
    <source>
        <dbReference type="Proteomes" id="UP000078561"/>
    </source>
</evidence>
<dbReference type="InterPro" id="IPR001245">
    <property type="entry name" value="Ser-Thr/Tyr_kinase_cat_dom"/>
</dbReference>
<evidence type="ECO:0000256" key="3">
    <source>
        <dbReference type="ARBA" id="ARBA00022777"/>
    </source>
</evidence>
<feature type="domain" description="SAP" evidence="6">
    <location>
        <begin position="22"/>
        <end position="56"/>
    </location>
</feature>
<keyword evidence="3" id="KW-0418">Kinase</keyword>
<evidence type="ECO:0000259" key="5">
    <source>
        <dbReference type="PROSITE" id="PS50011"/>
    </source>
</evidence>
<dbReference type="OMA" id="WKQNTRP"/>
<dbReference type="Proteomes" id="UP000078561">
    <property type="component" value="Unassembled WGS sequence"/>
</dbReference>
<keyword evidence="1" id="KW-0808">Transferase</keyword>
<dbReference type="Pfam" id="PF07714">
    <property type="entry name" value="PK_Tyr_Ser-Thr"/>
    <property type="match status" value="1"/>
</dbReference>
<dbReference type="PROSITE" id="PS00108">
    <property type="entry name" value="PROTEIN_KINASE_ST"/>
    <property type="match status" value="1"/>
</dbReference>
<dbReference type="InterPro" id="IPR008271">
    <property type="entry name" value="Ser/Thr_kinase_AS"/>
</dbReference>
<accession>A0A168PAZ7</accession>
<evidence type="ECO:0000256" key="1">
    <source>
        <dbReference type="ARBA" id="ARBA00022679"/>
    </source>
</evidence>
<keyword evidence="8" id="KW-1185">Reference proteome</keyword>
<dbReference type="AlphaFoldDB" id="A0A168PAZ7"/>
<dbReference type="GO" id="GO:0005524">
    <property type="term" value="F:ATP binding"/>
    <property type="evidence" value="ECO:0007669"/>
    <property type="project" value="UniProtKB-KW"/>
</dbReference>
<dbReference type="OrthoDB" id="4062651at2759"/>
<protein>
    <recommendedName>
        <fullName evidence="9">Protein kinase domain-containing protein</fullName>
    </recommendedName>
</protein>
<dbReference type="InterPro" id="IPR003034">
    <property type="entry name" value="SAP_dom"/>
</dbReference>
<dbReference type="PANTHER" id="PTHR44329:SF288">
    <property type="entry name" value="MITOGEN-ACTIVATED PROTEIN KINASE KINASE KINASE 20"/>
    <property type="match status" value="1"/>
</dbReference>
<dbReference type="STRING" id="4829.A0A168PAZ7"/>
<feature type="domain" description="Protein kinase" evidence="5">
    <location>
        <begin position="113"/>
        <end position="400"/>
    </location>
</feature>
<dbReference type="EMBL" id="LT553674">
    <property type="protein sequence ID" value="SAM02066.1"/>
    <property type="molecule type" value="Genomic_DNA"/>
</dbReference>
<dbReference type="Gene3D" id="1.10.720.30">
    <property type="entry name" value="SAP domain"/>
    <property type="match status" value="1"/>
</dbReference>
<dbReference type="Pfam" id="PF02037">
    <property type="entry name" value="SAP"/>
    <property type="match status" value="1"/>
</dbReference>
<dbReference type="PROSITE" id="PS50011">
    <property type="entry name" value="PROTEIN_KINASE_DOM"/>
    <property type="match status" value="1"/>
</dbReference>
<dbReference type="PROSITE" id="PS50800">
    <property type="entry name" value="SAP"/>
    <property type="match status" value="1"/>
</dbReference>
<dbReference type="Gene3D" id="1.10.510.10">
    <property type="entry name" value="Transferase(Phosphotransferase) domain 1"/>
    <property type="match status" value="1"/>
</dbReference>
<keyword evidence="2" id="KW-0547">Nucleotide-binding</keyword>
<keyword evidence="4" id="KW-0067">ATP-binding</keyword>
<dbReference type="Pfam" id="PF00069">
    <property type="entry name" value="Pkinase"/>
    <property type="match status" value="1"/>
</dbReference>
<evidence type="ECO:0000256" key="4">
    <source>
        <dbReference type="ARBA" id="ARBA00022840"/>
    </source>
</evidence>
<name>A0A168PAZ7_ABSGL</name>
<evidence type="ECO:0000259" key="6">
    <source>
        <dbReference type="PROSITE" id="PS50800"/>
    </source>
</evidence>
<sequence length="496" mass="56547">MLFQTIHRHVDSSLELVTKEDLNKLLLADLIEFCQERGLPTEGTKAQLINLLLFWKQNTRPIPAPSAPQLFSAELPPISHISAQEYRMELTSREFSELFLEDGPGLDIPYHHLEVGQKLGSGGFKDCFIGFYKGEAVAIGELRLAQFNKMDLAEVKNEIRVLKQLRHENVIQFIGVCTNPQHLCIITELCAKGDLFDVIRKYKRPNFAQQVMYMHDIALGVSYLHTRRPSIIHRDLKSMNILISEDDRAKVNDFGLARIRPKASALMHTQCGTPNWQGKRNRDSSCIRSLIISLICRGWVTTIAPEFWSSNPSYTEKVDVYACGLIFWEILTWGAYGYPFQDLSEHALYIQVKEHDVRPPTAKLFASYPKSLLLLITEMWQHESFRKGTRNHASANTPGYCKLRLWAHTLCAPPAHGFQTPHLLQELLSVNPILCFFFGSSSLFIYSTDITIALRTPTTTTKDERRMNEQSATTMTTTMTTTTTLMTIRPLLYIAH</sequence>
<gene>
    <name evidence="7" type="primary">ABSGL_07829.1 scaffold 9181</name>
</gene>
<evidence type="ECO:0000313" key="7">
    <source>
        <dbReference type="EMBL" id="SAM02066.1"/>
    </source>
</evidence>
<dbReference type="InterPro" id="IPR036361">
    <property type="entry name" value="SAP_dom_sf"/>
</dbReference>
<dbReference type="Gene3D" id="3.30.200.20">
    <property type="entry name" value="Phosphorylase Kinase, domain 1"/>
    <property type="match status" value="1"/>
</dbReference>
<dbReference type="GO" id="GO:0004674">
    <property type="term" value="F:protein serine/threonine kinase activity"/>
    <property type="evidence" value="ECO:0007669"/>
    <property type="project" value="TreeGrafter"/>
</dbReference>
<reference evidence="7" key="1">
    <citation type="submission" date="2016-04" db="EMBL/GenBank/DDBJ databases">
        <authorList>
            <person name="Evans L.H."/>
            <person name="Alamgir A."/>
            <person name="Owens N."/>
            <person name="Weber N.D."/>
            <person name="Virtaneva K."/>
            <person name="Barbian K."/>
            <person name="Babar A."/>
            <person name="Rosenke K."/>
        </authorList>
    </citation>
    <scope>NUCLEOTIDE SEQUENCE [LARGE SCALE GENOMIC DNA]</scope>
    <source>
        <strain evidence="7">CBS 101.48</strain>
    </source>
</reference>
<dbReference type="InterPro" id="IPR011009">
    <property type="entry name" value="Kinase-like_dom_sf"/>
</dbReference>
<dbReference type="InterPro" id="IPR051681">
    <property type="entry name" value="Ser/Thr_Kinases-Pseudokinases"/>
</dbReference>
<dbReference type="InterPro" id="IPR000719">
    <property type="entry name" value="Prot_kinase_dom"/>
</dbReference>
<dbReference type="InParanoid" id="A0A168PAZ7"/>
<dbReference type="SUPFAM" id="SSF56112">
    <property type="entry name" value="Protein kinase-like (PK-like)"/>
    <property type="match status" value="1"/>
</dbReference>